<feature type="coiled-coil region" evidence="6">
    <location>
        <begin position="334"/>
        <end position="368"/>
    </location>
</feature>
<proteinExistence type="predicted"/>
<dbReference type="PANTHER" id="PTHR33529">
    <property type="entry name" value="SLR0882 PROTEIN-RELATED"/>
    <property type="match status" value="1"/>
</dbReference>
<keyword evidence="5 7" id="KW-0472">Membrane</keyword>
<feature type="transmembrane region" description="Helical" evidence="7">
    <location>
        <begin position="408"/>
        <end position="425"/>
    </location>
</feature>
<feature type="transmembrane region" description="Helical" evidence="7">
    <location>
        <begin position="383"/>
        <end position="401"/>
    </location>
</feature>
<organism evidence="8 9">
    <name type="scientific">Breznakibacter xylanolyticus</name>
    <dbReference type="NCBI Taxonomy" id="990"/>
    <lineage>
        <taxon>Bacteria</taxon>
        <taxon>Pseudomonadati</taxon>
        <taxon>Bacteroidota</taxon>
        <taxon>Bacteroidia</taxon>
        <taxon>Marinilabiliales</taxon>
        <taxon>Marinilabiliaceae</taxon>
        <taxon>Breznakibacter</taxon>
    </lineage>
</organism>
<feature type="transmembrane region" description="Helical" evidence="7">
    <location>
        <begin position="12"/>
        <end position="33"/>
    </location>
</feature>
<keyword evidence="3 7" id="KW-0812">Transmembrane</keyword>
<dbReference type="OrthoDB" id="1096108at2"/>
<protein>
    <submittedName>
        <fullName evidence="8">Lipopolysaccharide export system permease protein</fullName>
    </submittedName>
</protein>
<dbReference type="PANTHER" id="PTHR33529:SF6">
    <property type="entry name" value="YJGP_YJGQ FAMILY PERMEASE"/>
    <property type="match status" value="1"/>
</dbReference>
<dbReference type="GO" id="GO:0043190">
    <property type="term" value="C:ATP-binding cassette (ABC) transporter complex"/>
    <property type="evidence" value="ECO:0007669"/>
    <property type="project" value="TreeGrafter"/>
</dbReference>
<gene>
    <name evidence="8" type="ORF">LX69_02821</name>
</gene>
<evidence type="ECO:0000256" key="5">
    <source>
        <dbReference type="ARBA" id="ARBA00023136"/>
    </source>
</evidence>
<dbReference type="GO" id="GO:0015920">
    <property type="term" value="P:lipopolysaccharide transport"/>
    <property type="evidence" value="ECO:0007669"/>
    <property type="project" value="TreeGrafter"/>
</dbReference>
<dbReference type="AlphaFoldDB" id="A0A2W7NI84"/>
<reference evidence="8 9" key="1">
    <citation type="submission" date="2018-06" db="EMBL/GenBank/DDBJ databases">
        <title>Genomic Encyclopedia of Archaeal and Bacterial Type Strains, Phase II (KMG-II): from individual species to whole genera.</title>
        <authorList>
            <person name="Goeker M."/>
        </authorList>
    </citation>
    <scope>NUCLEOTIDE SEQUENCE [LARGE SCALE GENOMIC DNA]</scope>
    <source>
        <strain evidence="8 9">DSM 6779</strain>
    </source>
</reference>
<keyword evidence="9" id="KW-1185">Reference proteome</keyword>
<feature type="transmembrane region" description="Helical" evidence="7">
    <location>
        <begin position="440"/>
        <end position="460"/>
    </location>
</feature>
<keyword evidence="2" id="KW-1003">Cell membrane</keyword>
<dbReference type="RefSeq" id="WP_111446646.1">
    <property type="nucleotide sequence ID" value="NZ_QKZK01000029.1"/>
</dbReference>
<dbReference type="Pfam" id="PF03739">
    <property type="entry name" value="LptF_LptG"/>
    <property type="match status" value="1"/>
</dbReference>
<keyword evidence="6" id="KW-0175">Coiled coil</keyword>
<evidence type="ECO:0000256" key="3">
    <source>
        <dbReference type="ARBA" id="ARBA00022692"/>
    </source>
</evidence>
<evidence type="ECO:0000313" key="8">
    <source>
        <dbReference type="EMBL" id="PZX12866.1"/>
    </source>
</evidence>
<evidence type="ECO:0000256" key="6">
    <source>
        <dbReference type="SAM" id="Coils"/>
    </source>
</evidence>
<comment type="subcellular location">
    <subcellularLocation>
        <location evidence="1">Cell membrane</location>
        <topology evidence="1">Multi-pass membrane protein</topology>
    </subcellularLocation>
</comment>
<sequence length="492" mass="56990">MKRLHLFILKSFLGPLAMTFFISLFILVMQFLWKYVDELVGKGLEWYVMAELLFYASLQVVPMALPLAILLASLMTFGNMGEHYELTALKAAGISLPRIMKPLMVFILMVAGAAFWFSNNLLPVANLKLYSLLYDVRQTRPELDIKEKVFYDGIEDFSIKIEDKDRETNMMHDIMIYDHRDKLSRNSNVTIADSGKLQVSEDKKFMILTLYNGVRFDEKVAQEKRRLRDRELQSFRTDIFESQTALIELQGFDFTRSDEGFFKSSDRMKNLVQLRVDEDSIQKIKTMQVTDLSERMKRTHFKRVRYAFSPGQKNAIDSAMAEVTVVPLDSAMSALTAEKQRNAYEGALRAARENRQMIEDQNRFIEKEETKIVRHQMERHRKFTLPFACIIFFFIGAPLGAIIRKGGLGMPVVISVLFFILYYVINTTGEKMARESIWETWQGMWLSSGILLVVGAFITYKSSTDSALLNSDAYTIFFQKLFRKRRKLVKAE</sequence>
<name>A0A2W7NI84_9BACT</name>
<evidence type="ECO:0000256" key="1">
    <source>
        <dbReference type="ARBA" id="ARBA00004651"/>
    </source>
</evidence>
<feature type="transmembrane region" description="Helical" evidence="7">
    <location>
        <begin position="99"/>
        <end position="117"/>
    </location>
</feature>
<feature type="transmembrane region" description="Helical" evidence="7">
    <location>
        <begin position="53"/>
        <end position="78"/>
    </location>
</feature>
<evidence type="ECO:0000256" key="4">
    <source>
        <dbReference type="ARBA" id="ARBA00022989"/>
    </source>
</evidence>
<keyword evidence="4 7" id="KW-1133">Transmembrane helix</keyword>
<evidence type="ECO:0000256" key="7">
    <source>
        <dbReference type="SAM" id="Phobius"/>
    </source>
</evidence>
<comment type="caution">
    <text evidence="8">The sequence shown here is derived from an EMBL/GenBank/DDBJ whole genome shotgun (WGS) entry which is preliminary data.</text>
</comment>
<evidence type="ECO:0000256" key="2">
    <source>
        <dbReference type="ARBA" id="ARBA00022475"/>
    </source>
</evidence>
<accession>A0A2W7NI84</accession>
<evidence type="ECO:0000313" key="9">
    <source>
        <dbReference type="Proteomes" id="UP000249239"/>
    </source>
</evidence>
<dbReference type="Proteomes" id="UP000249239">
    <property type="component" value="Unassembled WGS sequence"/>
</dbReference>
<dbReference type="InterPro" id="IPR005495">
    <property type="entry name" value="LptG/LptF_permease"/>
</dbReference>
<dbReference type="EMBL" id="QKZK01000029">
    <property type="protein sequence ID" value="PZX12866.1"/>
    <property type="molecule type" value="Genomic_DNA"/>
</dbReference>